<dbReference type="Gene3D" id="3.30.710.10">
    <property type="entry name" value="Potassium Channel Kv1.1, Chain A"/>
    <property type="match status" value="1"/>
</dbReference>
<dbReference type="PROSITE" id="PS50097">
    <property type="entry name" value="BTB"/>
    <property type="match status" value="1"/>
</dbReference>
<evidence type="ECO:0000313" key="4">
    <source>
        <dbReference type="EMBL" id="KAJ3434000.1"/>
    </source>
</evidence>
<protein>
    <submittedName>
        <fullName evidence="4">Btk-binding protein-related</fullName>
    </submittedName>
</protein>
<dbReference type="InterPro" id="IPR011333">
    <property type="entry name" value="SKP1/BTB/POZ_sf"/>
</dbReference>
<dbReference type="SUPFAM" id="SSF54695">
    <property type="entry name" value="POZ domain"/>
    <property type="match status" value="1"/>
</dbReference>
<dbReference type="CDD" id="cd18186">
    <property type="entry name" value="BTB_POZ_ZBTB_KLHL-like"/>
    <property type="match status" value="1"/>
</dbReference>
<feature type="repeat" description="RCC1" evidence="2">
    <location>
        <begin position="195"/>
        <end position="256"/>
    </location>
</feature>
<dbReference type="InterPro" id="IPR009091">
    <property type="entry name" value="RCC1/BLIP-II"/>
</dbReference>
<dbReference type="Pfam" id="PF00651">
    <property type="entry name" value="BTB"/>
    <property type="match status" value="1"/>
</dbReference>
<comment type="caution">
    <text evidence="4">The sequence shown here is derived from an EMBL/GenBank/DDBJ whole genome shotgun (WGS) entry which is preliminary data.</text>
</comment>
<dbReference type="AlphaFoldDB" id="A0AAV7YYV2"/>
<dbReference type="InterPro" id="IPR051625">
    <property type="entry name" value="Signaling_Regulatory_Domain"/>
</dbReference>
<dbReference type="SUPFAM" id="SSF50985">
    <property type="entry name" value="RCC1/BLIP-II"/>
    <property type="match status" value="1"/>
</dbReference>
<sequence>MELDNQFYIAGNKSLYSYLNRESQNFPHFTKLSVLKNQDKIIKALINPEGILCLKTNNELELSLKNYAIGSVFKLKLNDIKDISCGSRKNFCVLQNDGTLYYVDTKGVFQNNKSVEKRIPFLDQNNKKENRIQLVQLNTKSNEILVDSVCVEREELFVLSGISTLLVTGALTFIQGGIERFRSGSSTLFLFTCENTLFGYGSNNSGKLGIGLTRGKVNSMQVSVLKNKNEENVDLKADQIRDVVPGISHSILLTKQGELYSCGLLRYSGHGSRGKILYFSLIKSFQEMKINQIACSVNKTLVLTEDKLVYGWGFDSCNEPNSRERTKNRATYWGIPRKLKLPSGLVVSNSFRLYCAEDFCCVYNHISTNSCIRQDFKLLFENNANCDSFITNKSDKKIPVQKILVENRTNSSFDHIEKILTNYTEKEIDLFLKWVYYDHYETSHQEPLKKIFDSFNLTFPPKVNELSIKESLLELYNDEDSKDFFILVKDEDEDDEGEDNDDEEEYDDEDQYEKIPVHKFVLLARSGLFRNMFQNLSEKEKNMNQIKDYTGKSIESLEILIKYFYTDSIKLTADDDPELIVEELSDAKDYFQLNEDSNLCTLLNSIKNQYNLL</sequence>
<feature type="domain" description="BTB" evidence="3">
    <location>
        <begin position="482"/>
        <end position="573"/>
    </location>
</feature>
<evidence type="ECO:0000256" key="1">
    <source>
        <dbReference type="ARBA" id="ARBA00022737"/>
    </source>
</evidence>
<dbReference type="PANTHER" id="PTHR22872">
    <property type="entry name" value="BTK-BINDING PROTEIN-RELATED"/>
    <property type="match status" value="1"/>
</dbReference>
<dbReference type="PROSITE" id="PS50012">
    <property type="entry name" value="RCC1_3"/>
    <property type="match status" value="1"/>
</dbReference>
<keyword evidence="1" id="KW-0677">Repeat</keyword>
<dbReference type="Proteomes" id="UP001146793">
    <property type="component" value="Unassembled WGS sequence"/>
</dbReference>
<evidence type="ECO:0000256" key="2">
    <source>
        <dbReference type="PROSITE-ProRule" id="PRU00235"/>
    </source>
</evidence>
<dbReference type="InterPro" id="IPR000408">
    <property type="entry name" value="Reg_chr_condens"/>
</dbReference>
<evidence type="ECO:0000259" key="3">
    <source>
        <dbReference type="PROSITE" id="PS50097"/>
    </source>
</evidence>
<dbReference type="InterPro" id="IPR000210">
    <property type="entry name" value="BTB/POZ_dom"/>
</dbReference>
<gene>
    <name evidence="4" type="ORF">M0812_20058</name>
</gene>
<name>A0AAV7YYV2_9EUKA</name>
<accession>A0AAV7YYV2</accession>
<dbReference type="Gene3D" id="2.130.10.30">
    <property type="entry name" value="Regulator of chromosome condensation 1/beta-lactamase-inhibitor protein II"/>
    <property type="match status" value="1"/>
</dbReference>
<dbReference type="EMBL" id="JANTQA010000045">
    <property type="protein sequence ID" value="KAJ3434000.1"/>
    <property type="molecule type" value="Genomic_DNA"/>
</dbReference>
<proteinExistence type="predicted"/>
<reference evidence="4" key="1">
    <citation type="submission" date="2022-08" db="EMBL/GenBank/DDBJ databases">
        <title>Novel sulphate-reducing endosymbionts in the free-living metamonad Anaeramoeba.</title>
        <authorList>
            <person name="Jerlstrom-Hultqvist J."/>
            <person name="Cepicka I."/>
            <person name="Gallot-Lavallee L."/>
            <person name="Salas-Leiva D."/>
            <person name="Curtis B.A."/>
            <person name="Zahonova K."/>
            <person name="Pipaliya S."/>
            <person name="Dacks J."/>
            <person name="Roger A.J."/>
        </authorList>
    </citation>
    <scope>NUCLEOTIDE SEQUENCE</scope>
    <source>
        <strain evidence="4">Busselton2</strain>
    </source>
</reference>
<evidence type="ECO:0000313" key="5">
    <source>
        <dbReference type="Proteomes" id="UP001146793"/>
    </source>
</evidence>
<organism evidence="4 5">
    <name type="scientific">Anaeramoeba flamelloides</name>
    <dbReference type="NCBI Taxonomy" id="1746091"/>
    <lineage>
        <taxon>Eukaryota</taxon>
        <taxon>Metamonada</taxon>
        <taxon>Anaeramoebidae</taxon>
        <taxon>Anaeramoeba</taxon>
    </lineage>
</organism>